<dbReference type="InterPro" id="IPR041674">
    <property type="entry name" value="TetR_C_22"/>
</dbReference>
<dbReference type="PANTHER" id="PTHR30055">
    <property type="entry name" value="HTH-TYPE TRANSCRIPTIONAL REGULATOR RUTR"/>
    <property type="match status" value="1"/>
</dbReference>
<evidence type="ECO:0000259" key="4">
    <source>
        <dbReference type="PROSITE" id="PS50977"/>
    </source>
</evidence>
<evidence type="ECO:0000256" key="2">
    <source>
        <dbReference type="PROSITE-ProRule" id="PRU00335"/>
    </source>
</evidence>
<dbReference type="SUPFAM" id="SSF46689">
    <property type="entry name" value="Homeodomain-like"/>
    <property type="match status" value="1"/>
</dbReference>
<name>A0A7W7R7Y9_KITKI</name>
<evidence type="ECO:0000256" key="1">
    <source>
        <dbReference type="ARBA" id="ARBA00023125"/>
    </source>
</evidence>
<feature type="domain" description="HTH tetR-type" evidence="4">
    <location>
        <begin position="77"/>
        <end position="137"/>
    </location>
</feature>
<protein>
    <submittedName>
        <fullName evidence="5">AcrR family transcriptional regulator</fullName>
    </submittedName>
</protein>
<dbReference type="GO" id="GO:0000976">
    <property type="term" value="F:transcription cis-regulatory region binding"/>
    <property type="evidence" value="ECO:0007669"/>
    <property type="project" value="TreeGrafter"/>
</dbReference>
<dbReference type="Proteomes" id="UP000540506">
    <property type="component" value="Unassembled WGS sequence"/>
</dbReference>
<proteinExistence type="predicted"/>
<dbReference type="AlphaFoldDB" id="A0A7W7R7Y9"/>
<dbReference type="InterPro" id="IPR001647">
    <property type="entry name" value="HTH_TetR"/>
</dbReference>
<gene>
    <name evidence="5" type="ORF">FHR34_006075</name>
</gene>
<dbReference type="PROSITE" id="PS50977">
    <property type="entry name" value="HTH_TETR_2"/>
    <property type="match status" value="1"/>
</dbReference>
<feature type="region of interest" description="Disordered" evidence="3">
    <location>
        <begin position="1"/>
        <end position="29"/>
    </location>
</feature>
<dbReference type="Pfam" id="PF00440">
    <property type="entry name" value="TetR_N"/>
    <property type="match status" value="1"/>
</dbReference>
<evidence type="ECO:0000313" key="5">
    <source>
        <dbReference type="EMBL" id="MBB4927082.1"/>
    </source>
</evidence>
<dbReference type="InterPro" id="IPR009057">
    <property type="entry name" value="Homeodomain-like_sf"/>
</dbReference>
<dbReference type="InterPro" id="IPR050109">
    <property type="entry name" value="HTH-type_TetR-like_transc_reg"/>
</dbReference>
<keyword evidence="6" id="KW-1185">Reference proteome</keyword>
<organism evidence="5 6">
    <name type="scientific">Kitasatospora kifunensis</name>
    <name type="common">Streptomyces kifunensis</name>
    <dbReference type="NCBI Taxonomy" id="58351"/>
    <lineage>
        <taxon>Bacteria</taxon>
        <taxon>Bacillati</taxon>
        <taxon>Actinomycetota</taxon>
        <taxon>Actinomycetes</taxon>
        <taxon>Kitasatosporales</taxon>
        <taxon>Streptomycetaceae</taxon>
        <taxon>Kitasatospora</taxon>
    </lineage>
</organism>
<sequence length="269" mass="28333">MNERNPKSRTGQANGTSTTVNPSSTAVGATTATTAAATSSTAATAARAGSTAGAGTSALLDATDPELRRKPVQQRSQERLERILDACAELLDEVGAAALTTKEIAARAQVPIGTLYQFFTGKQSLLAALARRNLRRYLDRLTRRLAAESPQDIGGFVDLAVEEFVAMKRAVPGFGALDFGLAGPTPPALDDVEHLLDGTLDNNSAVAQLLHRLTFEQLSGDGQGPGPLALRVALECADAVLKLAFQYDRDGDPALIAECKCLLRRYLAG</sequence>
<reference evidence="5 6" key="1">
    <citation type="submission" date="2020-08" db="EMBL/GenBank/DDBJ databases">
        <title>Sequencing the genomes of 1000 actinobacteria strains.</title>
        <authorList>
            <person name="Klenk H.-P."/>
        </authorList>
    </citation>
    <scope>NUCLEOTIDE SEQUENCE [LARGE SCALE GENOMIC DNA]</scope>
    <source>
        <strain evidence="5 6">DSM 41654</strain>
    </source>
</reference>
<dbReference type="EMBL" id="JACHJV010000001">
    <property type="protein sequence ID" value="MBB4927082.1"/>
    <property type="molecule type" value="Genomic_DNA"/>
</dbReference>
<dbReference type="PANTHER" id="PTHR30055:SF226">
    <property type="entry name" value="HTH-TYPE TRANSCRIPTIONAL REGULATOR PKSA"/>
    <property type="match status" value="1"/>
</dbReference>
<evidence type="ECO:0000313" key="6">
    <source>
        <dbReference type="Proteomes" id="UP000540506"/>
    </source>
</evidence>
<dbReference type="Gene3D" id="1.10.357.10">
    <property type="entry name" value="Tetracycline Repressor, domain 2"/>
    <property type="match status" value="1"/>
</dbReference>
<keyword evidence="1 2" id="KW-0238">DNA-binding</keyword>
<dbReference type="GO" id="GO:0003700">
    <property type="term" value="F:DNA-binding transcription factor activity"/>
    <property type="evidence" value="ECO:0007669"/>
    <property type="project" value="TreeGrafter"/>
</dbReference>
<comment type="caution">
    <text evidence="5">The sequence shown here is derived from an EMBL/GenBank/DDBJ whole genome shotgun (WGS) entry which is preliminary data.</text>
</comment>
<accession>A0A7W7R7Y9</accession>
<dbReference type="RefSeq" id="WP_184941017.1">
    <property type="nucleotide sequence ID" value="NZ_JACHJV010000001.1"/>
</dbReference>
<dbReference type="PRINTS" id="PR00455">
    <property type="entry name" value="HTHTETR"/>
</dbReference>
<dbReference type="Pfam" id="PF17928">
    <property type="entry name" value="TetR_C_22"/>
    <property type="match status" value="1"/>
</dbReference>
<feature type="DNA-binding region" description="H-T-H motif" evidence="2">
    <location>
        <begin position="100"/>
        <end position="119"/>
    </location>
</feature>
<feature type="compositionally biased region" description="Polar residues" evidence="3">
    <location>
        <begin position="8"/>
        <end position="22"/>
    </location>
</feature>
<evidence type="ECO:0000256" key="3">
    <source>
        <dbReference type="SAM" id="MobiDB-lite"/>
    </source>
</evidence>